<comment type="caution">
    <text evidence="1">The sequence shown here is derived from an EMBL/GenBank/DDBJ whole genome shotgun (WGS) entry which is preliminary data.</text>
</comment>
<dbReference type="AlphaFoldDB" id="A0A0F6I7N4"/>
<name>A0A0F6I7N4_LEPIR</name>
<evidence type="ECO:0000313" key="2">
    <source>
        <dbReference type="Proteomes" id="UP000012164"/>
    </source>
</evidence>
<dbReference type="Proteomes" id="UP000012164">
    <property type="component" value="Unassembled WGS sequence"/>
</dbReference>
<dbReference type="EMBL" id="AKWR02000247">
    <property type="protein sequence ID" value="EMJ34059.1"/>
    <property type="molecule type" value="Genomic_DNA"/>
</dbReference>
<gene>
    <name evidence="1" type="ORF">LEP1GSC079_5208</name>
</gene>
<reference evidence="1 2" key="1">
    <citation type="submission" date="2013-01" db="EMBL/GenBank/DDBJ databases">
        <authorList>
            <person name="Harkins D.M."/>
            <person name="Durkin A.S."/>
            <person name="Brinkac L.M."/>
            <person name="Haft D.H."/>
            <person name="Selengut J.D."/>
            <person name="Sanka R."/>
            <person name="DePew J."/>
            <person name="Purushe J."/>
            <person name="Peacock S.J."/>
            <person name="Thaipadungpanit J."/>
            <person name="Wuthiekanun V.W."/>
            <person name="Day N.P."/>
            <person name="Vinetz J.M."/>
            <person name="Sutton G.G."/>
            <person name="Nierman W.C."/>
            <person name="Fouts D.E."/>
        </authorList>
    </citation>
    <scope>NUCLEOTIDE SEQUENCE [LARGE SCALE GENOMIC DNA]</scope>
    <source>
        <strain evidence="1 2">FPW1039</strain>
    </source>
</reference>
<organism evidence="1 2">
    <name type="scientific">Leptospira interrogans str. FPW1039</name>
    <dbReference type="NCBI Taxonomy" id="1193040"/>
    <lineage>
        <taxon>Bacteria</taxon>
        <taxon>Pseudomonadati</taxon>
        <taxon>Spirochaetota</taxon>
        <taxon>Spirochaetia</taxon>
        <taxon>Leptospirales</taxon>
        <taxon>Leptospiraceae</taxon>
        <taxon>Leptospira</taxon>
    </lineage>
</organism>
<protein>
    <submittedName>
        <fullName evidence="1">Uncharacterized protein</fullName>
    </submittedName>
</protein>
<accession>A0A0F6I7N4</accession>
<sequence>MNKLLDKLPQFNPTDPTFQSLWGNLDRPELSPVTNINDINKGALFNSVEWHLSFQELAFTCATLTQAEGRFLTKWANLLGIERPLGMDDAEFVGYILGYVLSNEPTLTKISLIFQRPDYAVLRCNELGFTSDVSATDTGLFLPGPNTKAVSSIVTPLLGVSYILVEDFSSISNVQITELNRILAAGTAVYLGAKNAD</sequence>
<proteinExistence type="predicted"/>
<evidence type="ECO:0000313" key="1">
    <source>
        <dbReference type="EMBL" id="EMJ34059.1"/>
    </source>
</evidence>